<feature type="region of interest" description="Disordered" evidence="1">
    <location>
        <begin position="324"/>
        <end position="353"/>
    </location>
</feature>
<feature type="compositionally biased region" description="Polar residues" evidence="1">
    <location>
        <begin position="324"/>
        <end position="336"/>
    </location>
</feature>
<proteinExistence type="predicted"/>
<evidence type="ECO:0000256" key="1">
    <source>
        <dbReference type="SAM" id="MobiDB-lite"/>
    </source>
</evidence>
<protein>
    <submittedName>
        <fullName evidence="2">Uncharacterized protein</fullName>
    </submittedName>
</protein>
<organism evidence="2 3">
    <name type="scientific">Araneus ventricosus</name>
    <name type="common">Orbweaver spider</name>
    <name type="synonym">Epeira ventricosa</name>
    <dbReference type="NCBI Taxonomy" id="182803"/>
    <lineage>
        <taxon>Eukaryota</taxon>
        <taxon>Metazoa</taxon>
        <taxon>Ecdysozoa</taxon>
        <taxon>Arthropoda</taxon>
        <taxon>Chelicerata</taxon>
        <taxon>Arachnida</taxon>
        <taxon>Araneae</taxon>
        <taxon>Araneomorphae</taxon>
        <taxon>Entelegynae</taxon>
        <taxon>Araneoidea</taxon>
        <taxon>Araneidae</taxon>
        <taxon>Araneus</taxon>
    </lineage>
</organism>
<accession>A0A4Y2LYR3</accession>
<feature type="region of interest" description="Disordered" evidence="1">
    <location>
        <begin position="264"/>
        <end position="310"/>
    </location>
</feature>
<feature type="compositionally biased region" description="Polar residues" evidence="1">
    <location>
        <begin position="289"/>
        <end position="305"/>
    </location>
</feature>
<name>A0A4Y2LYR3_ARAVE</name>
<sequence length="490" mass="53942">MEKRIQELKITKNVSYFEARKLVYPQSSSTASPLYAQVLKNAITSTTQTDEKLTRVICPPLTKLQPLVTNTVRTSVALSTNLVTSASGEAIPISQLDTSSPVPFTTAISPHPPPNPTNSLQKCNKRKNKKKKVTNNNIPACTQTNISSVPQDKVVKTNNTTNAGKISQYYKTSHHSVSPPRDNNPLVSKFWKTSPRQTAKLQTNSSTASVMNNIATYFTNPSQIHTNPASDGKTTEAQCIQNDAEMSTSSASEDILEYNMSELEETSEESSEEIFSPLNETPTGLPKQFSVSKTVQSSDTLSNTPDHPVAPSVLLRSYEVPVSSTRDGTFQHANSTEPKRKQPFTGTSVGDENVEILPMKKTKVVLQSLESDADAEMSASTSDESDILEYNASESLDDPPENPQASGTYSDKSFEKKEKLSVFLPPTTTAAHEDSLRAYLQIQHWSGFAKRPLDWCWKETKHGLFSVITHKEPAAPSLLSMISLQVRKRE</sequence>
<evidence type="ECO:0000313" key="2">
    <source>
        <dbReference type="EMBL" id="GBN19592.1"/>
    </source>
</evidence>
<feature type="region of interest" description="Disordered" evidence="1">
    <location>
        <begin position="104"/>
        <end position="132"/>
    </location>
</feature>
<dbReference type="OrthoDB" id="8195485at2759"/>
<feature type="region of interest" description="Disordered" evidence="1">
    <location>
        <begin position="393"/>
        <end position="413"/>
    </location>
</feature>
<keyword evidence="3" id="KW-1185">Reference proteome</keyword>
<dbReference type="AlphaFoldDB" id="A0A4Y2LYR3"/>
<comment type="caution">
    <text evidence="2">The sequence shown here is derived from an EMBL/GenBank/DDBJ whole genome shotgun (WGS) entry which is preliminary data.</text>
</comment>
<evidence type="ECO:0000313" key="3">
    <source>
        <dbReference type="Proteomes" id="UP000499080"/>
    </source>
</evidence>
<dbReference type="Proteomes" id="UP000499080">
    <property type="component" value="Unassembled WGS sequence"/>
</dbReference>
<feature type="compositionally biased region" description="Basic residues" evidence="1">
    <location>
        <begin position="123"/>
        <end position="132"/>
    </location>
</feature>
<dbReference type="EMBL" id="BGPR01006509">
    <property type="protein sequence ID" value="GBN19592.1"/>
    <property type="molecule type" value="Genomic_DNA"/>
</dbReference>
<reference evidence="2 3" key="1">
    <citation type="journal article" date="2019" name="Sci. Rep.">
        <title>Orb-weaving spider Araneus ventricosus genome elucidates the spidroin gene catalogue.</title>
        <authorList>
            <person name="Kono N."/>
            <person name="Nakamura H."/>
            <person name="Ohtoshi R."/>
            <person name="Moran D.A.P."/>
            <person name="Shinohara A."/>
            <person name="Yoshida Y."/>
            <person name="Fujiwara M."/>
            <person name="Mori M."/>
            <person name="Tomita M."/>
            <person name="Arakawa K."/>
        </authorList>
    </citation>
    <scope>NUCLEOTIDE SEQUENCE [LARGE SCALE GENOMIC DNA]</scope>
</reference>
<gene>
    <name evidence="2" type="ORF">AVEN_122077_1</name>
</gene>